<dbReference type="InterPro" id="IPR001123">
    <property type="entry name" value="LeuE-type"/>
</dbReference>
<gene>
    <name evidence="7" type="ORF">G6N76_07880</name>
</gene>
<dbReference type="RefSeq" id="WP_163903889.1">
    <property type="nucleotide sequence ID" value="NZ_CP048427.1"/>
</dbReference>
<protein>
    <submittedName>
        <fullName evidence="7">LysE family translocator</fullName>
    </submittedName>
</protein>
<keyword evidence="5 6" id="KW-0472">Membrane</keyword>
<evidence type="ECO:0000313" key="8">
    <source>
        <dbReference type="Proteomes" id="UP000477849"/>
    </source>
</evidence>
<name>A0A6M1S044_9HYPH</name>
<evidence type="ECO:0000313" key="7">
    <source>
        <dbReference type="EMBL" id="NGO63591.1"/>
    </source>
</evidence>
<dbReference type="GO" id="GO:0015171">
    <property type="term" value="F:amino acid transmembrane transporter activity"/>
    <property type="evidence" value="ECO:0007669"/>
    <property type="project" value="TreeGrafter"/>
</dbReference>
<keyword evidence="3 6" id="KW-0812">Transmembrane</keyword>
<feature type="transmembrane region" description="Helical" evidence="6">
    <location>
        <begin position="110"/>
        <end position="131"/>
    </location>
</feature>
<evidence type="ECO:0000256" key="6">
    <source>
        <dbReference type="SAM" id="Phobius"/>
    </source>
</evidence>
<comment type="caution">
    <text evidence="7">The sequence shown here is derived from an EMBL/GenBank/DDBJ whole genome shotgun (WGS) entry which is preliminary data.</text>
</comment>
<dbReference type="GO" id="GO:0005886">
    <property type="term" value="C:plasma membrane"/>
    <property type="evidence" value="ECO:0007669"/>
    <property type="project" value="UniProtKB-SubCell"/>
</dbReference>
<feature type="transmembrane region" description="Helical" evidence="6">
    <location>
        <begin position="6"/>
        <end position="27"/>
    </location>
</feature>
<keyword evidence="2" id="KW-1003">Cell membrane</keyword>
<feature type="transmembrane region" description="Helical" evidence="6">
    <location>
        <begin position="143"/>
        <end position="167"/>
    </location>
</feature>
<dbReference type="Pfam" id="PF01810">
    <property type="entry name" value="LysE"/>
    <property type="match status" value="1"/>
</dbReference>
<feature type="transmembrane region" description="Helical" evidence="6">
    <location>
        <begin position="39"/>
        <end position="66"/>
    </location>
</feature>
<dbReference type="PANTHER" id="PTHR30086:SF19">
    <property type="entry name" value="THREONINE EFFLUX PROTEIN"/>
    <property type="match status" value="1"/>
</dbReference>
<feature type="transmembrane region" description="Helical" evidence="6">
    <location>
        <begin position="72"/>
        <end position="89"/>
    </location>
</feature>
<sequence length="210" mass="22736">MDPIATLLHLMAIHILMAMLPGPNTVVVSYCSASVSRRAGLVAAFGVTCASLVWLSLSLAGISMLLMQAGELYRIVRLAGAAYLIYVGVKMLRSRGGGLENTGRPVYRSPFLAGAVTTLSNPKSAVFWTSVFSVVLPAGAPGWFYGTVLGVIGLQAFLWYSFVALAFSTPFSRRQYARVTTVLNRISGAFMIFFGIRIADEVRREFVARI</sequence>
<evidence type="ECO:0000256" key="3">
    <source>
        <dbReference type="ARBA" id="ARBA00022692"/>
    </source>
</evidence>
<feature type="transmembrane region" description="Helical" evidence="6">
    <location>
        <begin position="179"/>
        <end position="199"/>
    </location>
</feature>
<proteinExistence type="predicted"/>
<evidence type="ECO:0000256" key="2">
    <source>
        <dbReference type="ARBA" id="ARBA00022475"/>
    </source>
</evidence>
<dbReference type="EMBL" id="JAAKZH010000002">
    <property type="protein sequence ID" value="NGO63591.1"/>
    <property type="molecule type" value="Genomic_DNA"/>
</dbReference>
<dbReference type="PIRSF" id="PIRSF006324">
    <property type="entry name" value="LeuE"/>
    <property type="match status" value="1"/>
</dbReference>
<accession>A0A6M1S044</accession>
<dbReference type="AlphaFoldDB" id="A0A6M1S044"/>
<organism evidence="7 8">
    <name type="scientific">Rhizobium daejeonense</name>
    <dbReference type="NCBI Taxonomy" id="240521"/>
    <lineage>
        <taxon>Bacteria</taxon>
        <taxon>Pseudomonadati</taxon>
        <taxon>Pseudomonadota</taxon>
        <taxon>Alphaproteobacteria</taxon>
        <taxon>Hyphomicrobiales</taxon>
        <taxon>Rhizobiaceae</taxon>
        <taxon>Rhizobium/Agrobacterium group</taxon>
        <taxon>Rhizobium</taxon>
    </lineage>
</organism>
<comment type="subcellular location">
    <subcellularLocation>
        <location evidence="1">Cell membrane</location>
        <topology evidence="1">Multi-pass membrane protein</topology>
    </subcellularLocation>
</comment>
<reference evidence="7 8" key="1">
    <citation type="submission" date="2020-02" db="EMBL/GenBank/DDBJ databases">
        <title>Genome sequence of the type strain CCBAU10050 of Rhizobium daejeonense.</title>
        <authorList>
            <person name="Gao J."/>
            <person name="Sun J."/>
        </authorList>
    </citation>
    <scope>NUCLEOTIDE SEQUENCE [LARGE SCALE GENOMIC DNA]</scope>
    <source>
        <strain evidence="7 8">CCBAU10050</strain>
    </source>
</reference>
<keyword evidence="4 6" id="KW-1133">Transmembrane helix</keyword>
<evidence type="ECO:0000256" key="4">
    <source>
        <dbReference type="ARBA" id="ARBA00022989"/>
    </source>
</evidence>
<dbReference type="Proteomes" id="UP000477849">
    <property type="component" value="Unassembled WGS sequence"/>
</dbReference>
<evidence type="ECO:0000256" key="5">
    <source>
        <dbReference type="ARBA" id="ARBA00023136"/>
    </source>
</evidence>
<keyword evidence="8" id="KW-1185">Reference proteome</keyword>
<dbReference type="PANTHER" id="PTHR30086">
    <property type="entry name" value="ARGININE EXPORTER PROTEIN ARGO"/>
    <property type="match status" value="1"/>
</dbReference>
<evidence type="ECO:0000256" key="1">
    <source>
        <dbReference type="ARBA" id="ARBA00004651"/>
    </source>
</evidence>